<dbReference type="Pfam" id="PF02902">
    <property type="entry name" value="Peptidase_C48"/>
    <property type="match status" value="1"/>
</dbReference>
<evidence type="ECO:0000256" key="8">
    <source>
        <dbReference type="SAM" id="MobiDB-lite"/>
    </source>
</evidence>
<dbReference type="GO" id="GO:0016929">
    <property type="term" value="F:deSUMOylase activity"/>
    <property type="evidence" value="ECO:0007669"/>
    <property type="project" value="TreeGrafter"/>
</dbReference>
<feature type="region of interest" description="Disordered" evidence="8">
    <location>
        <begin position="325"/>
        <end position="383"/>
    </location>
</feature>
<evidence type="ECO:0000256" key="5">
    <source>
        <dbReference type="ARBA" id="ARBA00022801"/>
    </source>
</evidence>
<dbReference type="GO" id="GO:0006508">
    <property type="term" value="P:proteolysis"/>
    <property type="evidence" value="ECO:0007669"/>
    <property type="project" value="UniProtKB-KW"/>
</dbReference>
<feature type="compositionally biased region" description="Polar residues" evidence="8">
    <location>
        <begin position="325"/>
        <end position="341"/>
    </location>
</feature>
<dbReference type="Pfam" id="PF19722">
    <property type="entry name" value="SENP3_5_N"/>
    <property type="match status" value="1"/>
</dbReference>
<keyword evidence="5" id="KW-0378">Hydrolase</keyword>
<feature type="region of interest" description="Disordered" evidence="8">
    <location>
        <begin position="1"/>
        <end position="153"/>
    </location>
</feature>
<dbReference type="InterPro" id="IPR045577">
    <property type="entry name" value="SENP3_5_cons_dom"/>
</dbReference>
<feature type="compositionally biased region" description="Polar residues" evidence="8">
    <location>
        <begin position="77"/>
        <end position="96"/>
    </location>
</feature>
<proteinExistence type="inferred from homology"/>
<comment type="similarity">
    <text evidence="2">Belongs to the peptidase C48 family.</text>
</comment>
<keyword evidence="6" id="KW-0788">Thiol protease</keyword>
<dbReference type="FunFam" id="3.40.395.10:FF:000002">
    <property type="entry name" value="Putative sentrin-specific protease 5"/>
    <property type="match status" value="1"/>
</dbReference>
<dbReference type="PROSITE" id="PS50600">
    <property type="entry name" value="ULP_PROTEASE"/>
    <property type="match status" value="1"/>
</dbReference>
<evidence type="ECO:0000256" key="4">
    <source>
        <dbReference type="ARBA" id="ARBA00022786"/>
    </source>
</evidence>
<evidence type="ECO:0000256" key="3">
    <source>
        <dbReference type="ARBA" id="ARBA00022670"/>
    </source>
</evidence>
<feature type="compositionally biased region" description="Polar residues" evidence="8">
    <location>
        <begin position="1"/>
        <end position="17"/>
    </location>
</feature>
<dbReference type="PANTHER" id="PTHR12606:SF10">
    <property type="entry name" value="SENTRIN-SPECIFIC PROTEASE 5"/>
    <property type="match status" value="1"/>
</dbReference>
<evidence type="ECO:0000313" key="11">
    <source>
        <dbReference type="Proteomes" id="UP000693946"/>
    </source>
</evidence>
<reference evidence="10 11" key="1">
    <citation type="journal article" date="2021" name="Sci. Rep.">
        <title>Chromosome anchoring in Senegalese sole (Solea senegalensis) reveals sex-associated markers and genome rearrangements in flatfish.</title>
        <authorList>
            <person name="Guerrero-Cozar I."/>
            <person name="Gomez-Garrido J."/>
            <person name="Berbel C."/>
            <person name="Martinez-Blanch J.F."/>
            <person name="Alioto T."/>
            <person name="Claros M.G."/>
            <person name="Gagnaire P.A."/>
            <person name="Manchado M."/>
        </authorList>
    </citation>
    <scope>NUCLEOTIDE SEQUENCE [LARGE SCALE GENOMIC DNA]</scope>
    <source>
        <strain evidence="10">Sse05_10M</strain>
    </source>
</reference>
<dbReference type="Proteomes" id="UP000693946">
    <property type="component" value="Linkage Group LG14"/>
</dbReference>
<evidence type="ECO:0000259" key="9">
    <source>
        <dbReference type="PROSITE" id="PS50600"/>
    </source>
</evidence>
<name>A0AAV6SE95_SOLSE</name>
<evidence type="ECO:0000256" key="7">
    <source>
        <dbReference type="ARBA" id="ARBA00023242"/>
    </source>
</evidence>
<dbReference type="AlphaFoldDB" id="A0AAV6SE95"/>
<keyword evidence="4" id="KW-0833">Ubl conjugation pathway</keyword>
<evidence type="ECO:0000256" key="6">
    <source>
        <dbReference type="ARBA" id="ARBA00022807"/>
    </source>
</evidence>
<organism evidence="10 11">
    <name type="scientific">Solea senegalensis</name>
    <name type="common">Senegalese sole</name>
    <dbReference type="NCBI Taxonomy" id="28829"/>
    <lineage>
        <taxon>Eukaryota</taxon>
        <taxon>Metazoa</taxon>
        <taxon>Chordata</taxon>
        <taxon>Craniata</taxon>
        <taxon>Vertebrata</taxon>
        <taxon>Euteleostomi</taxon>
        <taxon>Actinopterygii</taxon>
        <taxon>Neopterygii</taxon>
        <taxon>Teleostei</taxon>
        <taxon>Neoteleostei</taxon>
        <taxon>Acanthomorphata</taxon>
        <taxon>Carangaria</taxon>
        <taxon>Pleuronectiformes</taxon>
        <taxon>Pleuronectoidei</taxon>
        <taxon>Soleidae</taxon>
        <taxon>Solea</taxon>
    </lineage>
</organism>
<dbReference type="InterPro" id="IPR003653">
    <property type="entry name" value="Peptidase_C48_C"/>
</dbReference>
<dbReference type="GO" id="GO:0016926">
    <property type="term" value="P:protein desumoylation"/>
    <property type="evidence" value="ECO:0007669"/>
    <property type="project" value="TreeGrafter"/>
</dbReference>
<dbReference type="EMBL" id="JAGKHQ010000006">
    <property type="protein sequence ID" value="KAG7514962.1"/>
    <property type="molecule type" value="Genomic_DNA"/>
</dbReference>
<comment type="subcellular location">
    <subcellularLocation>
        <location evidence="1">Nucleus</location>
        <location evidence="1">Nucleolus</location>
    </subcellularLocation>
</comment>
<evidence type="ECO:0000256" key="1">
    <source>
        <dbReference type="ARBA" id="ARBA00004604"/>
    </source>
</evidence>
<gene>
    <name evidence="10" type="ORF">JOB18_046546</name>
</gene>
<sequence length="752" mass="83222">MVHSGSASPMTTPSESPHLTVPATAPPLVPPSGDSTVQDQIQPPAKLLSVDLTANSDETQSSSPSVAEPPDVAKTLKANSQHNPTSSQASPQTPTPAQGHINGRTSGRKRTPKACDCCGPNGTGHNVKTLSRGRGKGKGSFQDLGDTPKRKASQLTHISNTALTKKKVQETEDESKTQKTVPKETMVVADTQPHTNAPLPVTSLQDVSKTNCAAPEKEALQKKEDTLIKGLVIPSDGGKVGGGARGLEIRVLGNTGRGATVVRGRGIMGAKFASNMKVDIGIKKWSEGVFVIGSKMNFPAPSVVVQSRDKSKVAELERGLQTNSSMVTSSFGNGETVNLSDSEPEGEDNVDNIIMSEQENGPLSFPDPEIKSGTPQDHDSEMQVDQKPDHCSLVVTLSNGITTTPTDHSHGSTPMEVERGPITVTSTRHHWALRDHKLYCRAGTWANKAVEEMADKLEAGMDGQMQNEDRLMQLIDMVHEFLEAFYLKYGSFIPLTETDVVEHLKKNSNSDFSKWGLNIKGEMTRYKSGLASAPIAGFMVMHNKHTLSLEDLGTLEEQNWLNDQIINMYGELIMETTQHKVHFFNSFFHKQLVAKGYEGVKRWTKKVDLFSKWLLLIPIHLEIHWSLVTVTMATKTISYYDSQGIVFRHTTDNIMKYLQSEAREKELTAFQKGWKITIIKGIPQQKNDSDCGVFVLEYCRRLSVKQPLLFSQEDMPRIRKRIYKELLHGKRRDSLCPHVWTDEQWRRHTVCM</sequence>
<keyword evidence="11" id="KW-1185">Reference proteome</keyword>
<accession>A0AAV6SE95</accession>
<evidence type="ECO:0000256" key="2">
    <source>
        <dbReference type="ARBA" id="ARBA00005234"/>
    </source>
</evidence>
<protein>
    <submittedName>
        <fullName evidence="10">Sentrin-specific protease 5</fullName>
    </submittedName>
</protein>
<feature type="compositionally biased region" description="Polar residues" evidence="8">
    <location>
        <begin position="52"/>
        <end position="65"/>
    </location>
</feature>
<keyword evidence="7" id="KW-0539">Nucleus</keyword>
<keyword evidence="3 10" id="KW-0645">Protease</keyword>
<evidence type="ECO:0000313" key="10">
    <source>
        <dbReference type="EMBL" id="KAG7514962.1"/>
    </source>
</evidence>
<dbReference type="GO" id="GO:0005730">
    <property type="term" value="C:nucleolus"/>
    <property type="evidence" value="ECO:0007669"/>
    <property type="project" value="UniProtKB-SubCell"/>
</dbReference>
<dbReference type="PANTHER" id="PTHR12606">
    <property type="entry name" value="SENTRIN/SUMO-SPECIFIC PROTEASE"/>
    <property type="match status" value="1"/>
</dbReference>
<comment type="caution">
    <text evidence="10">The sequence shown here is derived from an EMBL/GenBank/DDBJ whole genome shotgun (WGS) entry which is preliminary data.</text>
</comment>
<feature type="domain" description="Ubiquitin-like protease family profile" evidence="9">
    <location>
        <begin position="545"/>
        <end position="702"/>
    </location>
</feature>